<feature type="region of interest" description="Disordered" evidence="1">
    <location>
        <begin position="129"/>
        <end position="182"/>
    </location>
</feature>
<comment type="caution">
    <text evidence="2">The sequence shown here is derived from an EMBL/GenBank/DDBJ whole genome shotgun (WGS) entry which is preliminary data.</text>
</comment>
<accession>A0A8H6N8R7</accession>
<dbReference type="Proteomes" id="UP000639643">
    <property type="component" value="Unassembled WGS sequence"/>
</dbReference>
<protein>
    <submittedName>
        <fullName evidence="2">Uncharacterized protein</fullName>
    </submittedName>
</protein>
<name>A0A8H6N8R7_9PEZI</name>
<evidence type="ECO:0000313" key="3">
    <source>
        <dbReference type="Proteomes" id="UP000639643"/>
    </source>
</evidence>
<keyword evidence="3" id="KW-1185">Reference proteome</keyword>
<organism evidence="2 3">
    <name type="scientific">Colletotrichum musicola</name>
    <dbReference type="NCBI Taxonomy" id="2175873"/>
    <lineage>
        <taxon>Eukaryota</taxon>
        <taxon>Fungi</taxon>
        <taxon>Dikarya</taxon>
        <taxon>Ascomycota</taxon>
        <taxon>Pezizomycotina</taxon>
        <taxon>Sordariomycetes</taxon>
        <taxon>Hypocreomycetidae</taxon>
        <taxon>Glomerellales</taxon>
        <taxon>Glomerellaceae</taxon>
        <taxon>Colletotrichum</taxon>
        <taxon>Colletotrichum orchidearum species complex</taxon>
    </lineage>
</organism>
<evidence type="ECO:0000313" key="2">
    <source>
        <dbReference type="EMBL" id="KAF6824419.1"/>
    </source>
</evidence>
<feature type="compositionally biased region" description="Acidic residues" evidence="1">
    <location>
        <begin position="147"/>
        <end position="160"/>
    </location>
</feature>
<feature type="non-terminal residue" evidence="2">
    <location>
        <position position="182"/>
    </location>
</feature>
<gene>
    <name evidence="2" type="ORF">CMUS01_10256</name>
</gene>
<sequence>MCHQITEHYLDCNCVYYQHAVVRCADHGRPGHPPIRRKRTPFPGACHDHTLSPADTAFGAEWFPVPPPDTGSAEVTGAKATPRLRLRPRPGTSTLGVSCHSTISKDCTAGEGARKAELLACFGRRLRGGRGVGNARRSEEKPWVESVDVEDAAVAEDEDEPVRNTHLGQSHGDINPQNVLNF</sequence>
<dbReference type="AlphaFoldDB" id="A0A8H6N8R7"/>
<evidence type="ECO:0000256" key="1">
    <source>
        <dbReference type="SAM" id="MobiDB-lite"/>
    </source>
</evidence>
<dbReference type="EMBL" id="WIGM01000467">
    <property type="protein sequence ID" value="KAF6824419.1"/>
    <property type="molecule type" value="Genomic_DNA"/>
</dbReference>
<proteinExistence type="predicted"/>
<reference evidence="2" key="1">
    <citation type="journal article" date="2020" name="Phytopathology">
        <title>Genome Sequence Resources of Colletotrichum truncatum, C. plurivorum, C. musicola, and C. sojae: Four Species Pathogenic to Soybean (Glycine max).</title>
        <authorList>
            <person name="Rogerio F."/>
            <person name="Boufleur T.R."/>
            <person name="Ciampi-Guillardi M."/>
            <person name="Sukno S.A."/>
            <person name="Thon M.R."/>
            <person name="Massola Junior N.S."/>
            <person name="Baroncelli R."/>
        </authorList>
    </citation>
    <scope>NUCLEOTIDE SEQUENCE</scope>
    <source>
        <strain evidence="2">LFN0074</strain>
    </source>
</reference>
<dbReference type="OrthoDB" id="5355526at2759"/>